<dbReference type="InterPro" id="IPR002740">
    <property type="entry name" value="EVE_domain"/>
</dbReference>
<evidence type="ECO:0000256" key="3">
    <source>
        <dbReference type="SAM" id="MobiDB-lite"/>
    </source>
</evidence>
<feature type="region of interest" description="Disordered" evidence="3">
    <location>
        <begin position="165"/>
        <end position="281"/>
    </location>
</feature>
<proteinExistence type="predicted"/>
<feature type="domain" description="EVE" evidence="4">
    <location>
        <begin position="9"/>
        <end position="150"/>
    </location>
</feature>
<dbReference type="GeneID" id="28977886"/>
<reference evidence="5 6" key="1">
    <citation type="journal article" date="2015" name="Front. Microbiol.">
        <title>Genome sequence of the plant growth promoting endophytic yeast Rhodotorula graminis WP1.</title>
        <authorList>
            <person name="Firrincieli A."/>
            <person name="Otillar R."/>
            <person name="Salamov A."/>
            <person name="Schmutz J."/>
            <person name="Khan Z."/>
            <person name="Redman R.S."/>
            <person name="Fleck N.D."/>
            <person name="Lindquist E."/>
            <person name="Grigoriev I.V."/>
            <person name="Doty S.L."/>
        </authorList>
    </citation>
    <scope>NUCLEOTIDE SEQUENCE [LARGE SCALE GENOMIC DNA]</scope>
    <source>
        <strain evidence="5 6">WP1</strain>
    </source>
</reference>
<dbReference type="OMA" id="SWDESHP"/>
<evidence type="ECO:0000259" key="4">
    <source>
        <dbReference type="Pfam" id="PF01878"/>
    </source>
</evidence>
<dbReference type="RefSeq" id="XP_018270150.1">
    <property type="nucleotide sequence ID" value="XM_018417438.1"/>
</dbReference>
<organism evidence="5 6">
    <name type="scientific">Rhodotorula graminis (strain WP1)</name>
    <dbReference type="NCBI Taxonomy" id="578459"/>
    <lineage>
        <taxon>Eukaryota</taxon>
        <taxon>Fungi</taxon>
        <taxon>Dikarya</taxon>
        <taxon>Basidiomycota</taxon>
        <taxon>Pucciniomycotina</taxon>
        <taxon>Microbotryomycetes</taxon>
        <taxon>Sporidiobolales</taxon>
        <taxon>Sporidiobolaceae</taxon>
        <taxon>Rhodotorula</taxon>
    </lineage>
</organism>
<dbReference type="Proteomes" id="UP000053890">
    <property type="component" value="Unassembled WGS sequence"/>
</dbReference>
<keyword evidence="2" id="KW-0539">Nucleus</keyword>
<dbReference type="InterPro" id="IPR015947">
    <property type="entry name" value="PUA-like_sf"/>
</dbReference>
<dbReference type="Pfam" id="PF01878">
    <property type="entry name" value="EVE"/>
    <property type="match status" value="1"/>
</dbReference>
<dbReference type="OrthoDB" id="41445at2759"/>
<name>A0A0N8Q045_RHOGW</name>
<evidence type="ECO:0000256" key="2">
    <source>
        <dbReference type="ARBA" id="ARBA00023242"/>
    </source>
</evidence>
<dbReference type="STRING" id="578459.A0A0N8Q045"/>
<dbReference type="FunFam" id="3.10.590.10:FF:000006">
    <property type="entry name" value="Chromosome 7, whole genome shotgun sequence"/>
    <property type="match status" value="1"/>
</dbReference>
<dbReference type="PANTHER" id="PTHR14087">
    <property type="entry name" value="THYMOCYTE NUCLEAR PROTEIN 1"/>
    <property type="match status" value="1"/>
</dbReference>
<feature type="compositionally biased region" description="Acidic residues" evidence="3">
    <location>
        <begin position="239"/>
        <end position="254"/>
    </location>
</feature>
<protein>
    <recommendedName>
        <fullName evidence="4">EVE domain-containing protein</fullName>
    </recommendedName>
</protein>
<dbReference type="EMBL" id="KQ474081">
    <property type="protein sequence ID" value="KPV74101.1"/>
    <property type="molecule type" value="Genomic_DNA"/>
</dbReference>
<keyword evidence="6" id="KW-1185">Reference proteome</keyword>
<dbReference type="InterPro" id="IPR047197">
    <property type="entry name" value="THYN1-like_EVE"/>
</dbReference>
<dbReference type="GO" id="GO:0005634">
    <property type="term" value="C:nucleus"/>
    <property type="evidence" value="ECO:0007669"/>
    <property type="project" value="UniProtKB-SubCell"/>
</dbReference>
<dbReference type="AlphaFoldDB" id="A0A0N8Q045"/>
<dbReference type="Gene3D" id="3.10.590.10">
    <property type="entry name" value="ph1033 like domains"/>
    <property type="match status" value="1"/>
</dbReference>
<evidence type="ECO:0000256" key="1">
    <source>
        <dbReference type="ARBA" id="ARBA00004123"/>
    </source>
</evidence>
<dbReference type="InterPro" id="IPR052181">
    <property type="entry name" value="5hmC_binding"/>
</dbReference>
<dbReference type="CDD" id="cd21133">
    <property type="entry name" value="EVE"/>
    <property type="match status" value="1"/>
</dbReference>
<dbReference type="PANTHER" id="PTHR14087:SF7">
    <property type="entry name" value="THYMOCYTE NUCLEAR PROTEIN 1"/>
    <property type="match status" value="1"/>
</dbReference>
<evidence type="ECO:0000313" key="5">
    <source>
        <dbReference type="EMBL" id="KPV74101.1"/>
    </source>
</evidence>
<sequence length="281" mass="30665">MPDAVEFTHWLIKAEPETRIEKGVDVKFSIDDLERNKTTTWEGVRNHEAKKYLKSQMKVGHECLFYASNCKVPGVSGLARVIKEGYPDFNAWDPKHPYYDPKSKKDAPTWFMVEVEFVAKLPHLVPLALLHALIRRGRLSVQPVGDDFFEAAKLLGERGGWDEWEGARGVKGLKGGAKKVPGGEEEKVGAKGKGKGKGKAADEEEGAAKEEEVEGKPATAPRAKPARSTKSKSKVKPEPDDEDDGAAGSSEDEVTTGGKRRGANGASRAGTRSSKRLRGTE</sequence>
<gene>
    <name evidence="5" type="ORF">RHOBADRAFT_54662</name>
</gene>
<comment type="subcellular location">
    <subcellularLocation>
        <location evidence="1">Nucleus</location>
    </subcellularLocation>
</comment>
<dbReference type="SUPFAM" id="SSF88697">
    <property type="entry name" value="PUA domain-like"/>
    <property type="match status" value="1"/>
</dbReference>
<accession>A0A0N8Q045</accession>
<evidence type="ECO:0000313" key="6">
    <source>
        <dbReference type="Proteomes" id="UP000053890"/>
    </source>
</evidence>
<feature type="compositionally biased region" description="Basic residues" evidence="3">
    <location>
        <begin position="224"/>
        <end position="234"/>
    </location>
</feature>